<keyword evidence="1" id="KW-0378">Hydrolase</keyword>
<dbReference type="InterPro" id="IPR000330">
    <property type="entry name" value="SNF2_N"/>
</dbReference>
<dbReference type="InterPro" id="IPR049730">
    <property type="entry name" value="SNF2/RAD54-like_C"/>
</dbReference>
<keyword evidence="2" id="KW-0479">Metal-binding</keyword>
<dbReference type="InterPro" id="IPR013663">
    <property type="entry name" value="Helicase_SWF/SNF/SWI_bac"/>
</dbReference>
<evidence type="ECO:0000313" key="6">
    <source>
        <dbReference type="EMBL" id="NHE56788.1"/>
    </source>
</evidence>
<comment type="caution">
    <text evidence="6">The sequence shown here is derived from an EMBL/GenBank/DDBJ whole genome shotgun (WGS) entry which is preliminary data.</text>
</comment>
<feature type="domain" description="Helicase ATP-binding" evidence="4">
    <location>
        <begin position="818"/>
        <end position="975"/>
    </location>
</feature>
<dbReference type="Proteomes" id="UP000649799">
    <property type="component" value="Unassembled WGS sequence"/>
</dbReference>
<dbReference type="InterPro" id="IPR027417">
    <property type="entry name" value="P-loop_NTPase"/>
</dbReference>
<evidence type="ECO:0000259" key="5">
    <source>
        <dbReference type="PROSITE" id="PS51194"/>
    </source>
</evidence>
<evidence type="ECO:0000256" key="2">
    <source>
        <dbReference type="PROSITE-ProRule" id="PRU00325"/>
    </source>
</evidence>
<keyword evidence="6" id="KW-0547">Nucleotide-binding</keyword>
<organism evidence="6 7">
    <name type="scientific">Cyclobacterium plantarum</name>
    <dbReference type="NCBI Taxonomy" id="2716263"/>
    <lineage>
        <taxon>Bacteria</taxon>
        <taxon>Pseudomonadati</taxon>
        <taxon>Bacteroidota</taxon>
        <taxon>Cytophagia</taxon>
        <taxon>Cytophagales</taxon>
        <taxon>Cyclobacteriaceae</taxon>
        <taxon>Cyclobacterium</taxon>
    </lineage>
</organism>
<dbReference type="SMART" id="SM00490">
    <property type="entry name" value="HELICc"/>
    <property type="match status" value="1"/>
</dbReference>
<proteinExistence type="predicted"/>
<gene>
    <name evidence="6" type="ORF">G9Q97_08170</name>
</gene>
<dbReference type="Gene3D" id="3.40.50.10810">
    <property type="entry name" value="Tandem AAA-ATPase domain"/>
    <property type="match status" value="1"/>
</dbReference>
<keyword evidence="6" id="KW-0347">Helicase</keyword>
<dbReference type="Pfam" id="PF00271">
    <property type="entry name" value="Helicase_C"/>
    <property type="match status" value="1"/>
</dbReference>
<feature type="domain" description="SWIM-type" evidence="3">
    <location>
        <begin position="59"/>
        <end position="115"/>
    </location>
</feature>
<accession>A0ABX0H4P2</accession>
<dbReference type="SMART" id="SM00487">
    <property type="entry name" value="DEXDc"/>
    <property type="match status" value="1"/>
</dbReference>
<dbReference type="PROSITE" id="PS50966">
    <property type="entry name" value="ZF_SWIM"/>
    <property type="match status" value="1"/>
</dbReference>
<dbReference type="CDD" id="cd18793">
    <property type="entry name" value="SF2_C_SNF"/>
    <property type="match status" value="1"/>
</dbReference>
<dbReference type="SUPFAM" id="SSF52540">
    <property type="entry name" value="P-loop containing nucleoside triphosphate hydrolases"/>
    <property type="match status" value="2"/>
</dbReference>
<evidence type="ECO:0000259" key="4">
    <source>
        <dbReference type="PROSITE" id="PS51192"/>
    </source>
</evidence>
<evidence type="ECO:0000313" key="7">
    <source>
        <dbReference type="Proteomes" id="UP000649799"/>
    </source>
</evidence>
<dbReference type="PROSITE" id="PS51194">
    <property type="entry name" value="HELICASE_CTER"/>
    <property type="match status" value="1"/>
</dbReference>
<evidence type="ECO:0000259" key="3">
    <source>
        <dbReference type="PROSITE" id="PS50966"/>
    </source>
</evidence>
<sequence>MSLPFFHKSQLSKIKSLLEPNLLNRGFTLFREGKVDFIYFDPAKEIYFFDVAGNMEPFYSVSISLEQLNRNVLRDEKGFEKLPDKPEESPITCECVYFIENHQCKHVAAAIYYLALTTGVDYQKFPPPWMENQKTLKVEKKEPEEEELSFPITIPCSEKEIPQLGGKMDITPGKFINERLYNTELLENGITYSVDINGQFHFLKIHYDGKQIIINGDFQRKYLVRTGLEWLKKRFSQSGLGDLYYLTSGQRKTAAADQLRKWGLLDQLEDPIKAFGFEFYEGQVVMFPAGPLRGLYHIDRLSKKFIEEGIRMADLAASNQLIPNVKTDELGKYNPGFALVIDHYDNFQGILSFMAKGSKNKPSDFSVRFTAIADSYDPRLAKNSGMDEALLAAEKLNQAIIKKKTDQIFSLFEDFLTSMDGYHLSTYQAPAYEYQKGKIQKKNFGAALRILPARLGLKISKKGLIYELHPLISTDEGKLEMENEKNELSLFAAFALYKHRWLLTFQTKEALLTLKVLLNYTVLQFLEKDVDEYVQKIILPLSKNIEIMDESGLFKEADHSPLLQKQLYISELTGLVIFRPALKYGPRAFSNPLEGNSIMDPETKTLYLRDEDAEDEFLAFLKALHPNFERGGNQGFFHLNHDAFMENLWFMKAFETLKANKVTVFGLENIKIKKYSPFPPKVTMEFGSTQDWFELNAQVAFGNNKVKLKDIKSALDKNRNYVELSDGTIGILPEEWVRKFSRLFRSGETEKEQIKISKTQFNLLDEVEEIHDFPEILKEIEEKKERLKQFSSIRNTKIPQKLKADLRPYQQVGLNWLNFLQEYGWGGILADDMGLGKTLQLISLICKMREKQGTKVLVVAPTTLLFNWKDELEKFAPHLDYFIHHGSRYDSVEALQGHEVLLTSYGLVINDLELLKQITFDIIIADESQAIKNTQSLRYKAITKLNGKLKIALTGTPIENGLAELYAQMNFVNPGFFQSFKGFKDHYLDPLKKGNTGILDELQKKIKPFVLRRTKKEVLTELPDKTEEYLYCEMDPVQRKVYDAYRNEFRDYLMKKFEEEGAGQSKMYVLEGLTRLRQICDATRLVNHAVGKDASAKIDLLLEHILEKTGNHKLLVFSQFVKMLDIVQERLQENHVSYTYLDGKTSLKERESRVNQFQQDPSKRVFLISLKAGGTGLNLTAADYVYILDPWWNPAVENQAIDRCYRMGQEKHVIAYRMICKDTVEEKIMKLQAAKSKMAKEVIVEGDSFLGTLDGEGMLSLFD</sequence>
<dbReference type="PROSITE" id="PS51192">
    <property type="entry name" value="HELICASE_ATP_BIND_1"/>
    <property type="match status" value="1"/>
</dbReference>
<reference evidence="6 7" key="1">
    <citation type="submission" date="2020-03" db="EMBL/GenBank/DDBJ databases">
        <title>Cyclobacterium plantarum sp. nov., a marine bacterium isolated from a coastal-marine wetland.</title>
        <authorList>
            <person name="Sanchez-Porro C."/>
            <person name="Ventosa A."/>
            <person name="Amoozegar M."/>
        </authorList>
    </citation>
    <scope>NUCLEOTIDE SEQUENCE [LARGE SCALE GENOMIC DNA]</scope>
    <source>
        <strain evidence="6 7">GBPx2</strain>
    </source>
</reference>
<evidence type="ECO:0000256" key="1">
    <source>
        <dbReference type="ARBA" id="ARBA00022801"/>
    </source>
</evidence>
<dbReference type="Pfam" id="PF08455">
    <property type="entry name" value="SNF2_assoc"/>
    <property type="match status" value="1"/>
</dbReference>
<name>A0ABX0H4P2_9BACT</name>
<feature type="domain" description="Helicase C-terminal" evidence="5">
    <location>
        <begin position="1101"/>
        <end position="1250"/>
    </location>
</feature>
<dbReference type="InterPro" id="IPR007527">
    <property type="entry name" value="Znf_SWIM"/>
</dbReference>
<dbReference type="EMBL" id="JAANYN010000003">
    <property type="protein sequence ID" value="NHE56788.1"/>
    <property type="molecule type" value="Genomic_DNA"/>
</dbReference>
<dbReference type="GO" id="GO:0004386">
    <property type="term" value="F:helicase activity"/>
    <property type="evidence" value="ECO:0007669"/>
    <property type="project" value="UniProtKB-KW"/>
</dbReference>
<dbReference type="InterPro" id="IPR001650">
    <property type="entry name" value="Helicase_C-like"/>
</dbReference>
<keyword evidence="6" id="KW-0067">ATP-binding</keyword>
<dbReference type="PANTHER" id="PTHR10799">
    <property type="entry name" value="SNF2/RAD54 HELICASE FAMILY"/>
    <property type="match status" value="1"/>
</dbReference>
<protein>
    <submittedName>
        <fullName evidence="6">DEAD/DEAH box helicase family protein</fullName>
    </submittedName>
</protein>
<dbReference type="Gene3D" id="3.40.50.300">
    <property type="entry name" value="P-loop containing nucleotide triphosphate hydrolases"/>
    <property type="match status" value="1"/>
</dbReference>
<dbReference type="InterPro" id="IPR014001">
    <property type="entry name" value="Helicase_ATP-bd"/>
</dbReference>
<dbReference type="Pfam" id="PF00176">
    <property type="entry name" value="SNF2-rel_dom"/>
    <property type="match status" value="1"/>
</dbReference>
<keyword evidence="7" id="KW-1185">Reference proteome</keyword>
<keyword evidence="2" id="KW-0862">Zinc</keyword>
<keyword evidence="2" id="KW-0863">Zinc-finger</keyword>
<dbReference type="InterPro" id="IPR038718">
    <property type="entry name" value="SNF2-like_sf"/>
</dbReference>